<reference evidence="6 7" key="1">
    <citation type="submission" date="2020-08" db="EMBL/GenBank/DDBJ databases">
        <title>Acidobacteriota in marine sediments use diverse sulfur dissimilation pathways.</title>
        <authorList>
            <person name="Wasmund K."/>
        </authorList>
    </citation>
    <scope>NUCLEOTIDE SEQUENCE [LARGE SCALE GENOMIC DNA]</scope>
    <source>
        <strain evidence="6">MAG AM4</strain>
    </source>
</reference>
<dbReference type="PANTHER" id="PTHR43585">
    <property type="entry name" value="FUMIPYRROLE BIOSYNTHESIS PROTEIN C"/>
    <property type="match status" value="1"/>
</dbReference>
<evidence type="ECO:0000259" key="5">
    <source>
        <dbReference type="PROSITE" id="PS50975"/>
    </source>
</evidence>
<name>A0A8J7CKQ2_9BACT</name>
<dbReference type="GO" id="GO:0005524">
    <property type="term" value="F:ATP binding"/>
    <property type="evidence" value="ECO:0007669"/>
    <property type="project" value="UniProtKB-UniRule"/>
</dbReference>
<dbReference type="InterPro" id="IPR052032">
    <property type="entry name" value="ATP-dep_AA_Ligase"/>
</dbReference>
<evidence type="ECO:0000256" key="2">
    <source>
        <dbReference type="ARBA" id="ARBA00022741"/>
    </source>
</evidence>
<dbReference type="GO" id="GO:0046872">
    <property type="term" value="F:metal ion binding"/>
    <property type="evidence" value="ECO:0007669"/>
    <property type="project" value="InterPro"/>
</dbReference>
<keyword evidence="2 4" id="KW-0547">Nucleotide-binding</keyword>
<dbReference type="AlphaFoldDB" id="A0A8J7CKQ2"/>
<gene>
    <name evidence="6" type="ORF">IFK94_04925</name>
</gene>
<comment type="caution">
    <text evidence="6">The sequence shown here is derived from an EMBL/GenBank/DDBJ whole genome shotgun (WGS) entry which is preliminary data.</text>
</comment>
<evidence type="ECO:0000256" key="4">
    <source>
        <dbReference type="PROSITE-ProRule" id="PRU00409"/>
    </source>
</evidence>
<dbReference type="Pfam" id="PF02786">
    <property type="entry name" value="CPSase_L_D2"/>
    <property type="match status" value="1"/>
</dbReference>
<evidence type="ECO:0000256" key="1">
    <source>
        <dbReference type="ARBA" id="ARBA00022598"/>
    </source>
</evidence>
<dbReference type="Gene3D" id="3.30.1490.20">
    <property type="entry name" value="ATP-grasp fold, A domain"/>
    <property type="match status" value="1"/>
</dbReference>
<evidence type="ECO:0000256" key="3">
    <source>
        <dbReference type="ARBA" id="ARBA00022840"/>
    </source>
</evidence>
<dbReference type="InterPro" id="IPR011761">
    <property type="entry name" value="ATP-grasp"/>
</dbReference>
<keyword evidence="3 4" id="KW-0067">ATP-binding</keyword>
<keyword evidence="1" id="KW-0436">Ligase</keyword>
<dbReference type="Proteomes" id="UP000648239">
    <property type="component" value="Unassembled WGS sequence"/>
</dbReference>
<sequence>MHVIFVEPAFPRNQREFVRALASTGAGVTGIGERPVHELDNDLKGWLGGYEQISSVCNEGELLETVRRIQSRGWVDRLEATIEAHIQPVAHVREATGIPGTSPRTAFLSRDKPAMKEVLRQAGIACAASTGTDSADEARRFAAETGYPLILKPRDAAGAAGTWRANNDEELEAAIRDSGLLDGASIALEQFIEGHEGFYDTLTVNGQVRYEFISHYYPNVLEAMRTRWISPQLVTTNRLESPDYMEVREMGARVIRELGIGTSATHMEWFFGPNGLKFSEIGTRPPGVGTWDLYSTANEFDLYREWAMAVTGGDPGVGPTRRYAAGLIALRPEGDGAIRGYSGIESIQERFGENIIDSHFPGEGTPTQAVEAGYMANAWVRVRHPDYDVLRGILDEIGRTVTVHAG</sequence>
<dbReference type="SUPFAM" id="SSF56059">
    <property type="entry name" value="Glutathione synthetase ATP-binding domain-like"/>
    <property type="match status" value="1"/>
</dbReference>
<feature type="domain" description="ATP-grasp" evidence="5">
    <location>
        <begin position="116"/>
        <end position="311"/>
    </location>
</feature>
<dbReference type="Gene3D" id="3.30.470.20">
    <property type="entry name" value="ATP-grasp fold, B domain"/>
    <property type="match status" value="1"/>
</dbReference>
<dbReference type="PANTHER" id="PTHR43585:SF2">
    <property type="entry name" value="ATP-GRASP ENZYME FSQD"/>
    <property type="match status" value="1"/>
</dbReference>
<proteinExistence type="predicted"/>
<dbReference type="EMBL" id="JACXWD010000010">
    <property type="protein sequence ID" value="MBD3867453.1"/>
    <property type="molecule type" value="Genomic_DNA"/>
</dbReference>
<accession>A0A8J7CKQ2</accession>
<dbReference type="Gene3D" id="3.40.50.20">
    <property type="match status" value="1"/>
</dbReference>
<organism evidence="6 7">
    <name type="scientific">Candidatus Polarisedimenticola svalbardensis</name>
    <dbReference type="NCBI Taxonomy" id="2886004"/>
    <lineage>
        <taxon>Bacteria</taxon>
        <taxon>Pseudomonadati</taxon>
        <taxon>Acidobacteriota</taxon>
        <taxon>Candidatus Polarisedimenticolia</taxon>
        <taxon>Candidatus Polarisedimenticolales</taxon>
        <taxon>Candidatus Polarisedimenticolaceae</taxon>
        <taxon>Candidatus Polarisedimenticola</taxon>
    </lineage>
</organism>
<protein>
    <submittedName>
        <fullName evidence="6">ATP-grasp domain-containing protein</fullName>
    </submittedName>
</protein>
<dbReference type="InterPro" id="IPR013815">
    <property type="entry name" value="ATP_grasp_subdomain_1"/>
</dbReference>
<evidence type="ECO:0000313" key="6">
    <source>
        <dbReference type="EMBL" id="MBD3867453.1"/>
    </source>
</evidence>
<dbReference type="PROSITE" id="PS50975">
    <property type="entry name" value="ATP_GRASP"/>
    <property type="match status" value="1"/>
</dbReference>
<evidence type="ECO:0000313" key="7">
    <source>
        <dbReference type="Proteomes" id="UP000648239"/>
    </source>
</evidence>
<dbReference type="GO" id="GO:0016874">
    <property type="term" value="F:ligase activity"/>
    <property type="evidence" value="ECO:0007669"/>
    <property type="project" value="UniProtKB-KW"/>
</dbReference>
<dbReference type="InterPro" id="IPR005479">
    <property type="entry name" value="CPAse_ATP-bd"/>
</dbReference>